<reference evidence="3 4" key="1">
    <citation type="submission" date="2012-08" db="EMBL/GenBank/DDBJ databases">
        <title>Oryza genome evolution.</title>
        <authorList>
            <person name="Wing R.A."/>
        </authorList>
    </citation>
    <scope>NUCLEOTIDE SEQUENCE</scope>
</reference>
<dbReference type="AlphaFoldDB" id="A0A0D9UXB1"/>
<name>A0A0D9UXB1_9ORYZ</name>
<dbReference type="EnsemblPlants" id="LPERR01G04250.1">
    <property type="protein sequence ID" value="LPERR01G04250.1"/>
    <property type="gene ID" value="LPERR01G04250"/>
</dbReference>
<evidence type="ECO:0000256" key="2">
    <source>
        <dbReference type="SAM" id="SignalP"/>
    </source>
</evidence>
<keyword evidence="2" id="KW-0732">Signal</keyword>
<feature type="signal peptide" evidence="2">
    <location>
        <begin position="1"/>
        <end position="20"/>
    </location>
</feature>
<feature type="region of interest" description="Disordered" evidence="1">
    <location>
        <begin position="70"/>
        <end position="93"/>
    </location>
</feature>
<sequence length="93" mass="9834">MVARWLKLLVLVSLVATALRATTSLLAAHVIAPPPILHGDSGSDGFAMKNRRRMEGALAAFDARRLRPHGGGGVGGFEEDKRLAPTGSNPLHN</sequence>
<accession>A0A0D9UXB1</accession>
<reference evidence="3" key="3">
    <citation type="submission" date="2015-04" db="UniProtKB">
        <authorList>
            <consortium name="EnsemblPlants"/>
        </authorList>
    </citation>
    <scope>IDENTIFICATION</scope>
</reference>
<feature type="chain" id="PRO_5002346976" evidence="2">
    <location>
        <begin position="21"/>
        <end position="93"/>
    </location>
</feature>
<proteinExistence type="predicted"/>
<keyword evidence="4" id="KW-1185">Reference proteome</keyword>
<dbReference type="Gramene" id="LPERR01G04250.1">
    <property type="protein sequence ID" value="LPERR01G04250.1"/>
    <property type="gene ID" value="LPERR01G04250"/>
</dbReference>
<dbReference type="Proteomes" id="UP000032180">
    <property type="component" value="Chromosome 1"/>
</dbReference>
<protein>
    <submittedName>
        <fullName evidence="3">Uncharacterized protein</fullName>
    </submittedName>
</protein>
<reference evidence="4" key="2">
    <citation type="submission" date="2013-12" db="EMBL/GenBank/DDBJ databases">
        <authorList>
            <person name="Yu Y."/>
            <person name="Lee S."/>
            <person name="de Baynast K."/>
            <person name="Wissotski M."/>
            <person name="Liu L."/>
            <person name="Talag J."/>
            <person name="Goicoechea J."/>
            <person name="Angelova A."/>
            <person name="Jetty R."/>
            <person name="Kudrna D."/>
            <person name="Golser W."/>
            <person name="Rivera L."/>
            <person name="Zhang J."/>
            <person name="Wing R."/>
        </authorList>
    </citation>
    <scope>NUCLEOTIDE SEQUENCE</scope>
</reference>
<dbReference type="HOGENOM" id="CLU_145657_0_0_1"/>
<dbReference type="eggNOG" id="ENOG502R3W3">
    <property type="taxonomic scope" value="Eukaryota"/>
</dbReference>
<organism evidence="3 4">
    <name type="scientific">Leersia perrieri</name>
    <dbReference type="NCBI Taxonomy" id="77586"/>
    <lineage>
        <taxon>Eukaryota</taxon>
        <taxon>Viridiplantae</taxon>
        <taxon>Streptophyta</taxon>
        <taxon>Embryophyta</taxon>
        <taxon>Tracheophyta</taxon>
        <taxon>Spermatophyta</taxon>
        <taxon>Magnoliopsida</taxon>
        <taxon>Liliopsida</taxon>
        <taxon>Poales</taxon>
        <taxon>Poaceae</taxon>
        <taxon>BOP clade</taxon>
        <taxon>Oryzoideae</taxon>
        <taxon>Oryzeae</taxon>
        <taxon>Oryzinae</taxon>
        <taxon>Leersia</taxon>
    </lineage>
</organism>
<evidence type="ECO:0000313" key="3">
    <source>
        <dbReference type="EnsemblPlants" id="LPERR01G04250.1"/>
    </source>
</evidence>
<evidence type="ECO:0000313" key="4">
    <source>
        <dbReference type="Proteomes" id="UP000032180"/>
    </source>
</evidence>
<evidence type="ECO:0000256" key="1">
    <source>
        <dbReference type="SAM" id="MobiDB-lite"/>
    </source>
</evidence>